<accession>A0A5B9M9S6</accession>
<dbReference type="EMBL" id="CP036264">
    <property type="protein sequence ID" value="QEF97289.1"/>
    <property type="molecule type" value="Genomic_DNA"/>
</dbReference>
<proteinExistence type="predicted"/>
<sequence>MNTTSDIIVASLDSFDAILADVRNAMELDVTPKGNVSIDDIVAVVAIHRNVIDDRSEWRKIRREVYARFASHEVIATRTLAAIPDSVRDEIAALMNQDVGSIAPRWVELDDATPPDHDSALHALRRLVDVCKQAKASRLCVMLRTNQPPNDFETAFNKAAGKRLPKFQKAFDSWNDSKKYEAHQRYNYYRKQGVEDCLDQVLRDFSRPKTSRLNLKTDQRKIRKYITKRVKSYSKSPSPALGDPGDPIGRIALEFDLEYEGFVDLVFDTRPDAAEAHEFVEDTGDRLELYHWFEGTERFACENLPLKITLQDGSKVVIEPDSDGEAYDQYVGEMLRETLVELRQAGTFSNLPIADSCVLSVGGVHTNYFWQSGIEPA</sequence>
<dbReference type="AlphaFoldDB" id="A0A5B9M9S6"/>
<reference evidence="1 2" key="1">
    <citation type="submission" date="2019-02" db="EMBL/GenBank/DDBJ databases">
        <title>Planctomycetal bacteria perform biofilm scaping via a novel small molecule.</title>
        <authorList>
            <person name="Jeske O."/>
            <person name="Boedeker C."/>
            <person name="Wiegand S."/>
            <person name="Breitling P."/>
            <person name="Kallscheuer N."/>
            <person name="Jogler M."/>
            <person name="Rohde M."/>
            <person name="Petersen J."/>
            <person name="Medema M.H."/>
            <person name="Surup F."/>
            <person name="Jogler C."/>
        </authorList>
    </citation>
    <scope>NUCLEOTIDE SEQUENCE [LARGE SCALE GENOMIC DNA]</scope>
    <source>
        <strain evidence="1 2">Mal15</strain>
    </source>
</reference>
<dbReference type="RefSeq" id="WP_147866992.1">
    <property type="nucleotide sequence ID" value="NZ_CP036264.1"/>
</dbReference>
<organism evidence="1 2">
    <name type="scientific">Stieleria maiorica</name>
    <dbReference type="NCBI Taxonomy" id="2795974"/>
    <lineage>
        <taxon>Bacteria</taxon>
        <taxon>Pseudomonadati</taxon>
        <taxon>Planctomycetota</taxon>
        <taxon>Planctomycetia</taxon>
        <taxon>Pirellulales</taxon>
        <taxon>Pirellulaceae</taxon>
        <taxon>Stieleria</taxon>
    </lineage>
</organism>
<name>A0A5B9M9S6_9BACT</name>
<evidence type="ECO:0000313" key="2">
    <source>
        <dbReference type="Proteomes" id="UP000321353"/>
    </source>
</evidence>
<keyword evidence="2" id="KW-1185">Reference proteome</keyword>
<evidence type="ECO:0000313" key="1">
    <source>
        <dbReference type="EMBL" id="QEF97289.1"/>
    </source>
</evidence>
<dbReference type="Proteomes" id="UP000321353">
    <property type="component" value="Chromosome"/>
</dbReference>
<protein>
    <submittedName>
        <fullName evidence="1">Uncharacterized protein</fullName>
    </submittedName>
</protein>
<gene>
    <name evidence="1" type="ORF">Mal15_13280</name>
</gene>
<dbReference type="KEGG" id="smam:Mal15_13280"/>